<reference evidence="1" key="1">
    <citation type="submission" date="2022-09" db="EMBL/GenBank/DDBJ databases">
        <title>A Global Phylogenomic Analysis of the Shiitake Genus Lentinula.</title>
        <authorList>
            <consortium name="DOE Joint Genome Institute"/>
            <person name="Sierra-Patev S."/>
            <person name="Min B."/>
            <person name="Naranjo-Ortiz M."/>
            <person name="Looney B."/>
            <person name="Konkel Z."/>
            <person name="Slot J.C."/>
            <person name="Sakamoto Y."/>
            <person name="Steenwyk J.L."/>
            <person name="Rokas A."/>
            <person name="Carro J."/>
            <person name="Camarero S."/>
            <person name="Ferreira P."/>
            <person name="Molpeceres G."/>
            <person name="Ruiz-Duenas F.J."/>
            <person name="Serrano A."/>
            <person name="Henrissat B."/>
            <person name="Drula E."/>
            <person name="Hughes K.W."/>
            <person name="Mata J.L."/>
            <person name="Ishikawa N.K."/>
            <person name="Vargas-Isla R."/>
            <person name="Ushijima S."/>
            <person name="Smith C.A."/>
            <person name="Ahrendt S."/>
            <person name="Andreopoulos W."/>
            <person name="He G."/>
            <person name="Labutti K."/>
            <person name="Lipzen A."/>
            <person name="Ng V."/>
            <person name="Riley R."/>
            <person name="Sandor L."/>
            <person name="Barry K."/>
            <person name="Martinez A.T."/>
            <person name="Xiao Y."/>
            <person name="Gibbons J.G."/>
            <person name="Terashima K."/>
            <person name="Grigoriev I.V."/>
            <person name="Hibbett D.S."/>
        </authorList>
    </citation>
    <scope>NUCLEOTIDE SEQUENCE</scope>
    <source>
        <strain evidence="1">TMI1499</strain>
    </source>
</reference>
<keyword evidence="2" id="KW-1185">Reference proteome</keyword>
<protein>
    <submittedName>
        <fullName evidence="1">Uncharacterized protein</fullName>
    </submittedName>
</protein>
<gene>
    <name evidence="1" type="ORF">F5876DRAFT_75287</name>
</gene>
<organism evidence="1 2">
    <name type="scientific">Lentinula aff. lateritia</name>
    <dbReference type="NCBI Taxonomy" id="2804960"/>
    <lineage>
        <taxon>Eukaryota</taxon>
        <taxon>Fungi</taxon>
        <taxon>Dikarya</taxon>
        <taxon>Basidiomycota</taxon>
        <taxon>Agaricomycotina</taxon>
        <taxon>Agaricomycetes</taxon>
        <taxon>Agaricomycetidae</taxon>
        <taxon>Agaricales</taxon>
        <taxon>Marasmiineae</taxon>
        <taxon>Omphalotaceae</taxon>
        <taxon>Lentinula</taxon>
    </lineage>
</organism>
<dbReference type="EMBL" id="MU795038">
    <property type="protein sequence ID" value="KAJ3811988.1"/>
    <property type="molecule type" value="Genomic_DNA"/>
</dbReference>
<sequence length="345" mass="37341">MSSDLSSAPGSSHGTESLARVLPGAAEIPKVTLVSRTQVSLNVKKDTGNRDPQLTATTTPIPPSDDAKPNTTSDPLQVAAQHYPWMYMASTLDACFEDAEEVAEKNIKARSEELDEQEDSSSDQRTRSEAERLIEFYGELSSDKFAKDAPKIMQNFLSHGDACTEIETEALRIASQDLNNIDFDTVDIMGPLREYNDVLDRLGTLQMEAFELESAMLRLTVSTTTTTESSSADQTTTTTTTTTIINPLSEDSAPPESGLSSAGPETNDKSSNVSNTTSQSAAARSQIAPIFAACLPIIHARGRNIVMAQQLVEGAKQNLSMTVHLQSLGIGEDDNDDDEEEEEEE</sequence>
<name>A0ACC1U4U2_9AGAR</name>
<dbReference type="Proteomes" id="UP001163835">
    <property type="component" value="Unassembled WGS sequence"/>
</dbReference>
<proteinExistence type="predicted"/>
<accession>A0ACC1U4U2</accession>
<comment type="caution">
    <text evidence="1">The sequence shown here is derived from an EMBL/GenBank/DDBJ whole genome shotgun (WGS) entry which is preliminary data.</text>
</comment>
<evidence type="ECO:0000313" key="1">
    <source>
        <dbReference type="EMBL" id="KAJ3811988.1"/>
    </source>
</evidence>
<evidence type="ECO:0000313" key="2">
    <source>
        <dbReference type="Proteomes" id="UP001163835"/>
    </source>
</evidence>